<dbReference type="PANTHER" id="PTHR37307:SF1">
    <property type="entry name" value="CELL DIVISION PROTEIN WHIA-RELATED"/>
    <property type="match status" value="1"/>
</dbReference>
<keyword evidence="2 4" id="KW-0238">DNA-binding</keyword>
<dbReference type="PANTHER" id="PTHR37307">
    <property type="entry name" value="CELL DIVISION PROTEIN WHIA-RELATED"/>
    <property type="match status" value="1"/>
</dbReference>
<proteinExistence type="inferred from homology"/>
<dbReference type="Pfam" id="PF14527">
    <property type="entry name" value="LAGLIDADG_WhiA"/>
    <property type="match status" value="1"/>
</dbReference>
<dbReference type="InterPro" id="IPR039518">
    <property type="entry name" value="WhiA_LAGLIDADG_dom"/>
</dbReference>
<evidence type="ECO:0000256" key="4">
    <source>
        <dbReference type="HAMAP-Rule" id="MF_01420"/>
    </source>
</evidence>
<dbReference type="RefSeq" id="WP_007788217.1">
    <property type="nucleotide sequence ID" value="NZ_ADGQ01000008.1"/>
</dbReference>
<dbReference type="PROSITE" id="PS50819">
    <property type="entry name" value="INTEIN_ENDONUCLEASE"/>
    <property type="match status" value="1"/>
</dbReference>
<keyword evidence="1 4" id="KW-0132">Cell division</keyword>
<dbReference type="GeneID" id="84799980"/>
<dbReference type="InterPro" id="IPR023054">
    <property type="entry name" value="Sporulation_regulator_WhiA_C"/>
</dbReference>
<dbReference type="InterPro" id="IPR003802">
    <property type="entry name" value="Sporulation_regulator_WhiA"/>
</dbReference>
<dbReference type="InterPro" id="IPR004042">
    <property type="entry name" value="Intein_endonuc_central"/>
</dbReference>
<dbReference type="Pfam" id="PF02650">
    <property type="entry name" value="HTH_WhiA"/>
    <property type="match status" value="1"/>
</dbReference>
<dbReference type="InterPro" id="IPR027434">
    <property type="entry name" value="Homing_endonucl"/>
</dbReference>
<dbReference type="InterPro" id="IPR018478">
    <property type="entry name" value="Sporu_reg_WhiA_N_dom"/>
</dbReference>
<protein>
    <recommendedName>
        <fullName evidence="4">Probable cell division protein WhiA</fullName>
    </recommendedName>
</protein>
<evidence type="ECO:0000313" key="6">
    <source>
        <dbReference type="EMBL" id="EFM65307.1"/>
    </source>
</evidence>
<dbReference type="eggNOG" id="COG1481">
    <property type="taxonomic scope" value="Bacteria"/>
</dbReference>
<organism evidence="6 7">
    <name type="scientific">Peptostreptococcus stomatis DSM 17678</name>
    <dbReference type="NCBI Taxonomy" id="596315"/>
    <lineage>
        <taxon>Bacteria</taxon>
        <taxon>Bacillati</taxon>
        <taxon>Bacillota</taxon>
        <taxon>Clostridia</taxon>
        <taxon>Peptostreptococcales</taxon>
        <taxon>Peptostreptococcaceae</taxon>
        <taxon>Peptostreptococcus</taxon>
    </lineage>
</organism>
<dbReference type="AlphaFoldDB" id="E0E1D4"/>
<dbReference type="EMBL" id="ADGQ01000008">
    <property type="protein sequence ID" value="EFM65307.1"/>
    <property type="molecule type" value="Genomic_DNA"/>
</dbReference>
<accession>E0E1D4</accession>
<gene>
    <name evidence="4" type="primary">whiA</name>
    <name evidence="6" type="ORF">HMPREF0634_0376</name>
</gene>
<dbReference type="Gene3D" id="3.10.28.10">
    <property type="entry name" value="Homing endonucleases"/>
    <property type="match status" value="1"/>
</dbReference>
<dbReference type="OrthoDB" id="401278at2"/>
<dbReference type="GO" id="GO:0043937">
    <property type="term" value="P:regulation of sporulation"/>
    <property type="evidence" value="ECO:0007669"/>
    <property type="project" value="InterPro"/>
</dbReference>
<dbReference type="Proteomes" id="UP000003244">
    <property type="component" value="Unassembled WGS sequence"/>
</dbReference>
<reference evidence="6 7" key="1">
    <citation type="submission" date="2010-08" db="EMBL/GenBank/DDBJ databases">
        <authorList>
            <person name="Harkins D.M."/>
            <person name="Madupu R."/>
            <person name="Durkin A.S."/>
            <person name="Torralba M."/>
            <person name="Methe B."/>
            <person name="Sutton G.G."/>
            <person name="Nelson K.E."/>
        </authorList>
    </citation>
    <scope>NUCLEOTIDE SEQUENCE [LARGE SCALE GENOMIC DNA]</scope>
    <source>
        <strain evidence="6 7">DSM 17678</strain>
    </source>
</reference>
<dbReference type="STRING" id="596315.HMPREF0634_0376"/>
<evidence type="ECO:0000313" key="7">
    <source>
        <dbReference type="Proteomes" id="UP000003244"/>
    </source>
</evidence>
<keyword evidence="7" id="KW-1185">Reference proteome</keyword>
<keyword evidence="3 4" id="KW-0131">Cell cycle</keyword>
<evidence type="ECO:0000256" key="2">
    <source>
        <dbReference type="ARBA" id="ARBA00023125"/>
    </source>
</evidence>
<dbReference type="Pfam" id="PF10298">
    <property type="entry name" value="WhiA_N"/>
    <property type="match status" value="1"/>
</dbReference>
<dbReference type="GO" id="GO:0004519">
    <property type="term" value="F:endonuclease activity"/>
    <property type="evidence" value="ECO:0007669"/>
    <property type="project" value="InterPro"/>
</dbReference>
<evidence type="ECO:0000256" key="3">
    <source>
        <dbReference type="ARBA" id="ARBA00023306"/>
    </source>
</evidence>
<sequence length="321" mass="36412">MSFSTETKNELTRVENPSNKADIAELSAIIRQAGSIQFAGNMKMSLKITTELNSIARRIFKLLKTSFNINTSITVNKNQMLKKNNSYVLTVTHEMGAAKLLVDLGILEREDSFFSKNDIPRKIVDSSEEAYAYVRGAFLGSGSINDPEKNYHMEIVTNNEDYAYELSDLINSMGFTSKIVLRKNYHVVYLKESEQISDLLAMIGAHKAMFKLQNIKIVKDMRNKVNRIVNCETANLSKTVDAAVKQVENILIIQKTIGISKLPENLRELALLRLENEDISLKELGEKMHPPLGKSGVNHRFKKIEKIADQYRDQVSFDELF</sequence>
<feature type="domain" description="DOD-type homing endonuclease" evidence="5">
    <location>
        <begin position="103"/>
        <end position="175"/>
    </location>
</feature>
<dbReference type="SUPFAM" id="SSF55608">
    <property type="entry name" value="Homing endonucleases"/>
    <property type="match status" value="1"/>
</dbReference>
<comment type="caution">
    <text evidence="6">The sequence shown here is derived from an EMBL/GenBank/DDBJ whole genome shotgun (WGS) entry which is preliminary data.</text>
</comment>
<evidence type="ECO:0000256" key="1">
    <source>
        <dbReference type="ARBA" id="ARBA00022618"/>
    </source>
</evidence>
<dbReference type="HAMAP" id="MF_01420">
    <property type="entry name" value="HTH_type_WhiA"/>
    <property type="match status" value="1"/>
</dbReference>
<comment type="similarity">
    <text evidence="4">Belongs to the WhiA family.</text>
</comment>
<name>E0E1D4_9FIRM</name>
<dbReference type="GO" id="GO:0051301">
    <property type="term" value="P:cell division"/>
    <property type="evidence" value="ECO:0007669"/>
    <property type="project" value="UniProtKB-UniRule"/>
</dbReference>
<dbReference type="NCBIfam" id="TIGR00647">
    <property type="entry name" value="DNA_bind_WhiA"/>
    <property type="match status" value="1"/>
</dbReference>
<evidence type="ECO:0000259" key="5">
    <source>
        <dbReference type="PROSITE" id="PS50819"/>
    </source>
</evidence>
<dbReference type="GO" id="GO:0003677">
    <property type="term" value="F:DNA binding"/>
    <property type="evidence" value="ECO:0007669"/>
    <property type="project" value="UniProtKB-UniRule"/>
</dbReference>
<comment type="function">
    <text evidence="4">Involved in cell division and chromosome segregation.</text>
</comment>